<evidence type="ECO:0000313" key="8">
    <source>
        <dbReference type="EMBL" id="MPN55392.1"/>
    </source>
</evidence>
<dbReference type="InterPro" id="IPR001915">
    <property type="entry name" value="Peptidase_M48"/>
</dbReference>
<dbReference type="EC" id="3.4.24.-" evidence="8"/>
<name>A0A645IX01_9ZZZZ</name>
<evidence type="ECO:0000256" key="2">
    <source>
        <dbReference type="ARBA" id="ARBA00022670"/>
    </source>
</evidence>
<evidence type="ECO:0000256" key="1">
    <source>
        <dbReference type="ARBA" id="ARBA00001947"/>
    </source>
</evidence>
<dbReference type="GO" id="GO:0006508">
    <property type="term" value="P:proteolysis"/>
    <property type="evidence" value="ECO:0007669"/>
    <property type="project" value="UniProtKB-KW"/>
</dbReference>
<organism evidence="8">
    <name type="scientific">bioreactor metagenome</name>
    <dbReference type="NCBI Taxonomy" id="1076179"/>
    <lineage>
        <taxon>unclassified sequences</taxon>
        <taxon>metagenomes</taxon>
        <taxon>ecological metagenomes</taxon>
    </lineage>
</organism>
<feature type="domain" description="Peptidase M48" evidence="7">
    <location>
        <begin position="3"/>
        <end position="97"/>
    </location>
</feature>
<proteinExistence type="predicted"/>
<evidence type="ECO:0000256" key="5">
    <source>
        <dbReference type="ARBA" id="ARBA00022833"/>
    </source>
</evidence>
<comment type="caution">
    <text evidence="8">The sequence shown here is derived from an EMBL/GenBank/DDBJ whole genome shotgun (WGS) entry which is preliminary data.</text>
</comment>
<dbReference type="GO" id="GO:0046872">
    <property type="term" value="F:metal ion binding"/>
    <property type="evidence" value="ECO:0007669"/>
    <property type="project" value="UniProtKB-KW"/>
</dbReference>
<dbReference type="GO" id="GO:0004222">
    <property type="term" value="F:metalloendopeptidase activity"/>
    <property type="evidence" value="ECO:0007669"/>
    <property type="project" value="InterPro"/>
</dbReference>
<dbReference type="EMBL" id="VSSQ01124575">
    <property type="protein sequence ID" value="MPN55392.1"/>
    <property type="molecule type" value="Genomic_DNA"/>
</dbReference>
<evidence type="ECO:0000256" key="3">
    <source>
        <dbReference type="ARBA" id="ARBA00022723"/>
    </source>
</evidence>
<accession>A0A645IX01</accession>
<keyword evidence="4 8" id="KW-0378">Hydrolase</keyword>
<gene>
    <name evidence="8" type="primary">htpX_35</name>
    <name evidence="8" type="ORF">SDC9_203074</name>
</gene>
<evidence type="ECO:0000259" key="7">
    <source>
        <dbReference type="Pfam" id="PF01435"/>
    </source>
</evidence>
<evidence type="ECO:0000256" key="6">
    <source>
        <dbReference type="ARBA" id="ARBA00023049"/>
    </source>
</evidence>
<keyword evidence="6" id="KW-0482">Metalloprotease</keyword>
<dbReference type="AlphaFoldDB" id="A0A645IX01"/>
<protein>
    <submittedName>
        <fullName evidence="8">Protease HtpX</fullName>
        <ecNumber evidence="8">3.4.24.-</ecNumber>
    </submittedName>
</protein>
<reference evidence="8" key="1">
    <citation type="submission" date="2019-08" db="EMBL/GenBank/DDBJ databases">
        <authorList>
            <person name="Kucharzyk K."/>
            <person name="Murdoch R.W."/>
            <person name="Higgins S."/>
            <person name="Loffler F."/>
        </authorList>
    </citation>
    <scope>NUCLEOTIDE SEQUENCE</scope>
</reference>
<keyword evidence="5" id="KW-0862">Zinc</keyword>
<keyword evidence="3" id="KW-0479">Metal-binding</keyword>
<keyword evidence="2 8" id="KW-0645">Protease</keyword>
<sequence>MLKAAVSRQREYLADARAVQWTRSKDGLGGVLRKVLTQRELAEQQYGSWQQDTRSHQGLDKRIVQHMLLAETPHASRLEHWLESHPTVPERIRRIYGRDMRPLPLPLNTVPQGR</sequence>
<comment type="cofactor">
    <cofactor evidence="1">
        <name>Zn(2+)</name>
        <dbReference type="ChEBI" id="CHEBI:29105"/>
    </cofactor>
</comment>
<evidence type="ECO:0000256" key="4">
    <source>
        <dbReference type="ARBA" id="ARBA00022801"/>
    </source>
</evidence>
<dbReference type="Pfam" id="PF01435">
    <property type="entry name" value="Peptidase_M48"/>
    <property type="match status" value="1"/>
</dbReference>